<dbReference type="GO" id="GO:0005743">
    <property type="term" value="C:mitochondrial inner membrane"/>
    <property type="evidence" value="ECO:0007669"/>
    <property type="project" value="UniProtKB-SubCell"/>
</dbReference>
<feature type="transmembrane region" description="Helical" evidence="19">
    <location>
        <begin position="83"/>
        <end position="105"/>
    </location>
</feature>
<keyword evidence="8 19" id="KW-0812">Transmembrane</keyword>
<evidence type="ECO:0000256" key="5">
    <source>
        <dbReference type="ARBA" id="ARBA00015175"/>
    </source>
</evidence>
<proteinExistence type="inferred from homology"/>
<keyword evidence="14 19" id="KW-0472">Membrane</keyword>
<keyword evidence="6" id="KW-0813">Transport</keyword>
<evidence type="ECO:0000313" key="20">
    <source>
        <dbReference type="Ensembl" id="ENSLLTP00000009790.1"/>
    </source>
</evidence>
<name>A0A8C5WSJ1_LATLA</name>
<dbReference type="Proteomes" id="UP000694406">
    <property type="component" value="Unplaced"/>
</dbReference>
<evidence type="ECO:0000256" key="9">
    <source>
        <dbReference type="ARBA" id="ARBA00022792"/>
    </source>
</evidence>
<evidence type="ECO:0000256" key="16">
    <source>
        <dbReference type="ARBA" id="ARBA00032550"/>
    </source>
</evidence>
<keyword evidence="9" id="KW-0999">Mitochondrion inner membrane</keyword>
<evidence type="ECO:0000313" key="21">
    <source>
        <dbReference type="Proteomes" id="UP000694406"/>
    </source>
</evidence>
<keyword evidence="17" id="KW-0175">Coiled coil</keyword>
<evidence type="ECO:0000256" key="18">
    <source>
        <dbReference type="SAM" id="MobiDB-lite"/>
    </source>
</evidence>
<dbReference type="AlphaFoldDB" id="A0A8C5WSJ1"/>
<dbReference type="Pfam" id="PF09781">
    <property type="entry name" value="NDUF_B5"/>
    <property type="match status" value="1"/>
</dbReference>
<evidence type="ECO:0000256" key="11">
    <source>
        <dbReference type="ARBA" id="ARBA00022982"/>
    </source>
</evidence>
<comment type="similarity">
    <text evidence="3">Belongs to the complex I NDUFB5 subunit family.</text>
</comment>
<dbReference type="Ensembl" id="ENSLLTT00000010161.1">
    <property type="protein sequence ID" value="ENSLLTP00000009790.1"/>
    <property type="gene ID" value="ENSLLTG00000007498.1"/>
</dbReference>
<feature type="coiled-coil region" evidence="17">
    <location>
        <begin position="147"/>
        <end position="174"/>
    </location>
</feature>
<dbReference type="GO" id="GO:0045271">
    <property type="term" value="C:respiratory chain complex I"/>
    <property type="evidence" value="ECO:0007669"/>
    <property type="project" value="Ensembl"/>
</dbReference>
<evidence type="ECO:0000256" key="17">
    <source>
        <dbReference type="SAM" id="Coils"/>
    </source>
</evidence>
<evidence type="ECO:0000256" key="10">
    <source>
        <dbReference type="ARBA" id="ARBA00022946"/>
    </source>
</evidence>
<reference evidence="20" key="2">
    <citation type="submission" date="2025-09" db="UniProtKB">
        <authorList>
            <consortium name="Ensembl"/>
        </authorList>
    </citation>
    <scope>IDENTIFICATION</scope>
</reference>
<evidence type="ECO:0000256" key="12">
    <source>
        <dbReference type="ARBA" id="ARBA00022989"/>
    </source>
</evidence>
<evidence type="ECO:0000256" key="1">
    <source>
        <dbReference type="ARBA" id="ARBA00003195"/>
    </source>
</evidence>
<evidence type="ECO:0000256" key="2">
    <source>
        <dbReference type="ARBA" id="ARBA00004434"/>
    </source>
</evidence>
<dbReference type="PANTHER" id="PTHR13178:SF0">
    <property type="entry name" value="NADH DEHYDROGENASE [UBIQUINONE] 1 BETA SUBCOMPLEX SUBUNIT 5, MITOCHONDRIAL"/>
    <property type="match status" value="1"/>
</dbReference>
<keyword evidence="12 19" id="KW-1133">Transmembrane helix</keyword>
<comment type="subcellular location">
    <subcellularLocation>
        <location evidence="2">Mitochondrion inner membrane</location>
        <topology evidence="2">Single-pass membrane protein</topology>
    </subcellularLocation>
</comment>
<evidence type="ECO:0000256" key="15">
    <source>
        <dbReference type="ARBA" id="ARBA00032395"/>
    </source>
</evidence>
<evidence type="ECO:0000256" key="6">
    <source>
        <dbReference type="ARBA" id="ARBA00022448"/>
    </source>
</evidence>
<accession>A0A8C5WSJ1</accession>
<comment type="subunit">
    <text evidence="4">Complex I is composed of 45 different subunits.</text>
</comment>
<evidence type="ECO:0000256" key="3">
    <source>
        <dbReference type="ARBA" id="ARBA00007152"/>
    </source>
</evidence>
<evidence type="ECO:0000256" key="4">
    <source>
        <dbReference type="ARBA" id="ARBA00011533"/>
    </source>
</evidence>
<dbReference type="GeneTree" id="ENSGT00390000009980"/>
<evidence type="ECO:0000256" key="14">
    <source>
        <dbReference type="ARBA" id="ARBA00023136"/>
    </source>
</evidence>
<sequence>MTGRFAALPEPGMAAMSLLLRTAARTCVRQPLILSACLGRTALLGPSASRSGVIVSLRHASAGKKMFYIRATRFYDNRFLRLLNWYILLTGIPVLLVVAFANVYIGQAELAEIPEGYVPEHWEYYKHPISRWIARYIQEPPEKEYEKEMARLYIEHEKKKLRKLEAEASRLMLERGDGPWHQDKAPGTSMIDYAPKANPDY</sequence>
<evidence type="ECO:0000256" key="13">
    <source>
        <dbReference type="ARBA" id="ARBA00023128"/>
    </source>
</evidence>
<organism evidence="20 21">
    <name type="scientific">Laticauda laticaudata</name>
    <name type="common">Blue-ringed sea krait</name>
    <name type="synonym">Blue-lipped sea krait</name>
    <dbReference type="NCBI Taxonomy" id="8630"/>
    <lineage>
        <taxon>Eukaryota</taxon>
        <taxon>Metazoa</taxon>
        <taxon>Chordata</taxon>
        <taxon>Craniata</taxon>
        <taxon>Vertebrata</taxon>
        <taxon>Euteleostomi</taxon>
        <taxon>Lepidosauria</taxon>
        <taxon>Squamata</taxon>
        <taxon>Bifurcata</taxon>
        <taxon>Unidentata</taxon>
        <taxon>Episquamata</taxon>
        <taxon>Toxicofera</taxon>
        <taxon>Serpentes</taxon>
        <taxon>Colubroidea</taxon>
        <taxon>Elapidae</taxon>
        <taxon>Laticaudinae</taxon>
        <taxon>Laticauda</taxon>
    </lineage>
</organism>
<evidence type="ECO:0000256" key="8">
    <source>
        <dbReference type="ARBA" id="ARBA00022692"/>
    </source>
</evidence>
<reference evidence="20" key="1">
    <citation type="submission" date="2025-08" db="UniProtKB">
        <authorList>
            <consortium name="Ensembl"/>
        </authorList>
    </citation>
    <scope>IDENTIFICATION</scope>
</reference>
<protein>
    <recommendedName>
        <fullName evidence="5">NADH dehydrogenase [ubiquinone] 1 beta subcomplex subunit 5, mitochondrial</fullName>
    </recommendedName>
    <alternativeName>
        <fullName evidence="16">Complex I-SGDH</fullName>
    </alternativeName>
    <alternativeName>
        <fullName evidence="15">NADH-ubiquinone oxidoreductase SGDH subunit</fullName>
    </alternativeName>
</protein>
<evidence type="ECO:0000256" key="7">
    <source>
        <dbReference type="ARBA" id="ARBA00022660"/>
    </source>
</evidence>
<keyword evidence="7" id="KW-0679">Respiratory chain</keyword>
<feature type="region of interest" description="Disordered" evidence="18">
    <location>
        <begin position="176"/>
        <end position="201"/>
    </location>
</feature>
<keyword evidence="11" id="KW-0249">Electron transport</keyword>
<dbReference type="GO" id="GO:0005654">
    <property type="term" value="C:nucleoplasm"/>
    <property type="evidence" value="ECO:0007669"/>
    <property type="project" value="Ensembl"/>
</dbReference>
<gene>
    <name evidence="20" type="primary">NDUFB5</name>
</gene>
<evidence type="ECO:0000256" key="19">
    <source>
        <dbReference type="SAM" id="Phobius"/>
    </source>
</evidence>
<comment type="function">
    <text evidence="1">Accessory subunit of the mitochondrial membrane respiratory chain NADH dehydrogenase (Complex I), that is believed not to be involved in catalysis. Complex I functions in the transfer of electrons from NADH to the respiratory chain. The immediate electron acceptor for the enzyme is believed to be ubiquinone.</text>
</comment>
<dbReference type="PANTHER" id="PTHR13178">
    <property type="entry name" value="NADH-UBIQUINONE OXIDOREDUCTASE SGDH SUBUNIT"/>
    <property type="match status" value="1"/>
</dbReference>
<dbReference type="InterPro" id="IPR019173">
    <property type="entry name" value="NADH_UbQ_OxRdtase_B5_su"/>
</dbReference>
<keyword evidence="10" id="KW-0809">Transit peptide</keyword>
<keyword evidence="21" id="KW-1185">Reference proteome</keyword>
<keyword evidence="13" id="KW-0496">Mitochondrion</keyword>